<protein>
    <submittedName>
        <fullName evidence="1">Uncharacterized protein</fullName>
    </submittedName>
</protein>
<dbReference type="AlphaFoldDB" id="A0A8W8MDS8"/>
<evidence type="ECO:0000313" key="1">
    <source>
        <dbReference type="EnsemblMetazoa" id="G32303.1:cds"/>
    </source>
</evidence>
<accession>A0A8W8MDS8</accession>
<name>A0A8W8MDS8_MAGGI</name>
<dbReference type="EnsemblMetazoa" id="G32303.1">
    <property type="protein sequence ID" value="G32303.1:cds"/>
    <property type="gene ID" value="G32303"/>
</dbReference>
<reference evidence="1" key="1">
    <citation type="submission" date="2022-08" db="UniProtKB">
        <authorList>
            <consortium name="EnsemblMetazoa"/>
        </authorList>
    </citation>
    <scope>IDENTIFICATION</scope>
    <source>
        <strain evidence="1">05x7-T-G4-1.051#20</strain>
    </source>
</reference>
<sequence>MLSSEVYKLFRNFYSNAKRGHSVNRDTSETVEKSLEINHVVGKTKSCPELEIEAWFVGSSLVKIAFLAARHRPGGVSSESSEVRDKYVVSRKRGYNLDRIK</sequence>
<organism evidence="1 2">
    <name type="scientific">Magallana gigas</name>
    <name type="common">Pacific oyster</name>
    <name type="synonym">Crassostrea gigas</name>
    <dbReference type="NCBI Taxonomy" id="29159"/>
    <lineage>
        <taxon>Eukaryota</taxon>
        <taxon>Metazoa</taxon>
        <taxon>Spiralia</taxon>
        <taxon>Lophotrochozoa</taxon>
        <taxon>Mollusca</taxon>
        <taxon>Bivalvia</taxon>
        <taxon>Autobranchia</taxon>
        <taxon>Pteriomorphia</taxon>
        <taxon>Ostreida</taxon>
        <taxon>Ostreoidea</taxon>
        <taxon>Ostreidae</taxon>
        <taxon>Magallana</taxon>
    </lineage>
</organism>
<dbReference type="Proteomes" id="UP000005408">
    <property type="component" value="Unassembled WGS sequence"/>
</dbReference>
<proteinExistence type="predicted"/>
<evidence type="ECO:0000313" key="2">
    <source>
        <dbReference type="Proteomes" id="UP000005408"/>
    </source>
</evidence>
<keyword evidence="2" id="KW-1185">Reference proteome</keyword>